<keyword evidence="3" id="KW-1185">Reference proteome</keyword>
<accession>A0A4Z2G5I7</accession>
<dbReference type="EMBL" id="SRLO01000680">
    <property type="protein sequence ID" value="TNN48847.1"/>
    <property type="molecule type" value="Genomic_DNA"/>
</dbReference>
<dbReference type="Proteomes" id="UP000314294">
    <property type="component" value="Unassembled WGS sequence"/>
</dbReference>
<comment type="caution">
    <text evidence="2">The sequence shown here is derived from an EMBL/GenBank/DDBJ whole genome shotgun (WGS) entry which is preliminary data.</text>
</comment>
<feature type="compositionally biased region" description="Basic and acidic residues" evidence="1">
    <location>
        <begin position="7"/>
        <end position="20"/>
    </location>
</feature>
<protein>
    <submittedName>
        <fullName evidence="2">Uncharacterized protein</fullName>
    </submittedName>
</protein>
<feature type="region of interest" description="Disordered" evidence="1">
    <location>
        <begin position="1"/>
        <end position="20"/>
    </location>
</feature>
<organism evidence="2 3">
    <name type="scientific">Liparis tanakae</name>
    <name type="common">Tanaka's snailfish</name>
    <dbReference type="NCBI Taxonomy" id="230148"/>
    <lineage>
        <taxon>Eukaryota</taxon>
        <taxon>Metazoa</taxon>
        <taxon>Chordata</taxon>
        <taxon>Craniata</taxon>
        <taxon>Vertebrata</taxon>
        <taxon>Euteleostomi</taxon>
        <taxon>Actinopterygii</taxon>
        <taxon>Neopterygii</taxon>
        <taxon>Teleostei</taxon>
        <taxon>Neoteleostei</taxon>
        <taxon>Acanthomorphata</taxon>
        <taxon>Eupercaria</taxon>
        <taxon>Perciformes</taxon>
        <taxon>Cottioidei</taxon>
        <taxon>Cottales</taxon>
        <taxon>Liparidae</taxon>
        <taxon>Liparis</taxon>
    </lineage>
</organism>
<name>A0A4Z2G5I7_9TELE</name>
<dbReference type="AlphaFoldDB" id="A0A4Z2G5I7"/>
<proteinExistence type="predicted"/>
<gene>
    <name evidence="2" type="ORF">EYF80_040971</name>
</gene>
<evidence type="ECO:0000313" key="2">
    <source>
        <dbReference type="EMBL" id="TNN48847.1"/>
    </source>
</evidence>
<evidence type="ECO:0000256" key="1">
    <source>
        <dbReference type="SAM" id="MobiDB-lite"/>
    </source>
</evidence>
<sequence>MVSKNTSGEEKQEKVEKKTTGEVLQQGSVIACDVPTPVYHRAARPRASRRGFITARIQATSTSAEWDSTQRNMILNSFISGVP</sequence>
<evidence type="ECO:0000313" key="3">
    <source>
        <dbReference type="Proteomes" id="UP000314294"/>
    </source>
</evidence>
<reference evidence="2 3" key="1">
    <citation type="submission" date="2019-03" db="EMBL/GenBank/DDBJ databases">
        <title>First draft genome of Liparis tanakae, snailfish: a comprehensive survey of snailfish specific genes.</title>
        <authorList>
            <person name="Kim W."/>
            <person name="Song I."/>
            <person name="Jeong J.-H."/>
            <person name="Kim D."/>
            <person name="Kim S."/>
            <person name="Ryu S."/>
            <person name="Song J.Y."/>
            <person name="Lee S.K."/>
        </authorList>
    </citation>
    <scope>NUCLEOTIDE SEQUENCE [LARGE SCALE GENOMIC DNA]</scope>
    <source>
        <tissue evidence="2">Muscle</tissue>
    </source>
</reference>